<keyword evidence="2 5" id="KW-0812">Transmembrane</keyword>
<feature type="signal peptide" evidence="6">
    <location>
        <begin position="1"/>
        <end position="19"/>
    </location>
</feature>
<dbReference type="PANTHER" id="PTHR11453:SF82">
    <property type="entry name" value="BORON TRANSPORTER 1"/>
    <property type="match status" value="1"/>
</dbReference>
<dbReference type="GO" id="GO:0006820">
    <property type="term" value="P:monoatomic anion transport"/>
    <property type="evidence" value="ECO:0007669"/>
    <property type="project" value="InterPro"/>
</dbReference>
<gene>
    <name evidence="8" type="ORF">THAOC_33655</name>
</gene>
<evidence type="ECO:0000256" key="4">
    <source>
        <dbReference type="ARBA" id="ARBA00023136"/>
    </source>
</evidence>
<keyword evidence="4 5" id="KW-0472">Membrane</keyword>
<dbReference type="InterPro" id="IPR011531">
    <property type="entry name" value="HCO3_transpt-like_TM_dom"/>
</dbReference>
<dbReference type="EMBL" id="AGNL01046791">
    <property type="protein sequence ID" value="EJK47609.1"/>
    <property type="molecule type" value="Genomic_DNA"/>
</dbReference>
<dbReference type="GO" id="GO:0005886">
    <property type="term" value="C:plasma membrane"/>
    <property type="evidence" value="ECO:0007669"/>
    <property type="project" value="TreeGrafter"/>
</dbReference>
<dbReference type="InterPro" id="IPR003020">
    <property type="entry name" value="HCO3_transpt_euk"/>
</dbReference>
<dbReference type="AlphaFoldDB" id="K0R6Q0"/>
<evidence type="ECO:0000256" key="6">
    <source>
        <dbReference type="SAM" id="SignalP"/>
    </source>
</evidence>
<reference evidence="8 9" key="1">
    <citation type="journal article" date="2012" name="Genome Biol.">
        <title>Genome and low-iron response of an oceanic diatom adapted to chronic iron limitation.</title>
        <authorList>
            <person name="Lommer M."/>
            <person name="Specht M."/>
            <person name="Roy A.S."/>
            <person name="Kraemer L."/>
            <person name="Andreson R."/>
            <person name="Gutowska M.A."/>
            <person name="Wolf J."/>
            <person name="Bergner S.V."/>
            <person name="Schilhabel M.B."/>
            <person name="Klostermeier U.C."/>
            <person name="Beiko R.G."/>
            <person name="Rosenstiel P."/>
            <person name="Hippler M."/>
            <person name="Laroche J."/>
        </authorList>
    </citation>
    <scope>NUCLEOTIDE SEQUENCE [LARGE SCALE GENOMIC DNA]</scope>
    <source>
        <strain evidence="8 9">CCMP1005</strain>
    </source>
</reference>
<keyword evidence="6" id="KW-0732">Signal</keyword>
<comment type="caution">
    <text evidence="8">The sequence shown here is derived from an EMBL/GenBank/DDBJ whole genome shotgun (WGS) entry which is preliminary data.</text>
</comment>
<dbReference type="eggNOG" id="KOG1172">
    <property type="taxonomic scope" value="Eukaryota"/>
</dbReference>
<evidence type="ECO:0000256" key="2">
    <source>
        <dbReference type="ARBA" id="ARBA00022692"/>
    </source>
</evidence>
<sequence length="348" mass="38707">MAIVVIIVTALSFLPGVNLDGIKRVNIRAPWNWQPSVDRPWVIDPMKDIPTKGIFGALFPAFMLYLLFFIDHNISSILTQAPKYNLKKPAAFHWDFFCLGVTIIPCGVLGLPPGSGLIPQAPLHTRALATRKFVEKYGVKTEVTTHVEEQRWSALGQACLMFVALCLTVAISWIPKGALFGVFLYLGVGAMHGNEIWHHIVLSVTYAKKRPPIPIVEKVRWRTVQAYTFVQFCCAAAIFGVAQFAGGLGWIFPALVGALVPVRSFFVSRFFDEDDLVYLDPISQTEEETHDEKVKYLERRPSVDEADIAEPGFSDFHAEGIKHDIAASMDQNISYDAEDAVEVSAGRL</sequence>
<evidence type="ECO:0000313" key="8">
    <source>
        <dbReference type="EMBL" id="EJK47609.1"/>
    </source>
</evidence>
<dbReference type="PANTHER" id="PTHR11453">
    <property type="entry name" value="ANION EXCHANGE PROTEIN"/>
    <property type="match status" value="1"/>
</dbReference>
<feature type="transmembrane region" description="Helical" evidence="5">
    <location>
        <begin position="91"/>
        <end position="111"/>
    </location>
</feature>
<evidence type="ECO:0000313" key="9">
    <source>
        <dbReference type="Proteomes" id="UP000266841"/>
    </source>
</evidence>
<accession>K0R6Q0</accession>
<organism evidence="8 9">
    <name type="scientific">Thalassiosira oceanica</name>
    <name type="common">Marine diatom</name>
    <dbReference type="NCBI Taxonomy" id="159749"/>
    <lineage>
        <taxon>Eukaryota</taxon>
        <taxon>Sar</taxon>
        <taxon>Stramenopiles</taxon>
        <taxon>Ochrophyta</taxon>
        <taxon>Bacillariophyta</taxon>
        <taxon>Coscinodiscophyceae</taxon>
        <taxon>Thalassiosirophycidae</taxon>
        <taxon>Thalassiosirales</taxon>
        <taxon>Thalassiosiraceae</taxon>
        <taxon>Thalassiosira</taxon>
    </lineage>
</organism>
<proteinExistence type="predicted"/>
<dbReference type="Proteomes" id="UP000266841">
    <property type="component" value="Unassembled WGS sequence"/>
</dbReference>
<feature type="transmembrane region" description="Helical" evidence="5">
    <location>
        <begin position="154"/>
        <end position="174"/>
    </location>
</feature>
<feature type="chain" id="PRO_5003838922" description="Bicarbonate transporter-like transmembrane domain-containing protein" evidence="6">
    <location>
        <begin position="20"/>
        <end position="348"/>
    </location>
</feature>
<dbReference type="GO" id="GO:0005452">
    <property type="term" value="F:solute:inorganic anion antiporter activity"/>
    <property type="evidence" value="ECO:0007669"/>
    <property type="project" value="InterPro"/>
</dbReference>
<feature type="domain" description="Bicarbonate transporter-like transmembrane" evidence="7">
    <location>
        <begin position="5"/>
        <end position="281"/>
    </location>
</feature>
<dbReference type="Pfam" id="PF00955">
    <property type="entry name" value="HCO3_cotransp"/>
    <property type="match status" value="1"/>
</dbReference>
<dbReference type="OrthoDB" id="196769at2759"/>
<feature type="transmembrane region" description="Helical" evidence="5">
    <location>
        <begin position="53"/>
        <end position="70"/>
    </location>
</feature>
<dbReference type="GO" id="GO:0050801">
    <property type="term" value="P:monoatomic ion homeostasis"/>
    <property type="evidence" value="ECO:0007669"/>
    <property type="project" value="TreeGrafter"/>
</dbReference>
<feature type="transmembrane region" description="Helical" evidence="5">
    <location>
        <begin position="224"/>
        <end position="242"/>
    </location>
</feature>
<name>K0R6Q0_THAOC</name>
<keyword evidence="3 5" id="KW-1133">Transmembrane helix</keyword>
<evidence type="ECO:0000256" key="3">
    <source>
        <dbReference type="ARBA" id="ARBA00022989"/>
    </source>
</evidence>
<comment type="subcellular location">
    <subcellularLocation>
        <location evidence="1">Membrane</location>
        <topology evidence="1">Multi-pass membrane protein</topology>
    </subcellularLocation>
</comment>
<evidence type="ECO:0000256" key="5">
    <source>
        <dbReference type="SAM" id="Phobius"/>
    </source>
</evidence>
<protein>
    <recommendedName>
        <fullName evidence="7">Bicarbonate transporter-like transmembrane domain-containing protein</fullName>
    </recommendedName>
</protein>
<evidence type="ECO:0000256" key="1">
    <source>
        <dbReference type="ARBA" id="ARBA00004141"/>
    </source>
</evidence>
<keyword evidence="9" id="KW-1185">Reference proteome</keyword>
<evidence type="ECO:0000259" key="7">
    <source>
        <dbReference type="Pfam" id="PF00955"/>
    </source>
</evidence>